<reference evidence="2 3" key="1">
    <citation type="journal article" date="2016" name="Proc. Natl. Acad. Sci. U.S.A.">
        <title>Comparative genomics of biotechnologically important yeasts.</title>
        <authorList>
            <person name="Riley R."/>
            <person name="Haridas S."/>
            <person name="Wolfe K.H."/>
            <person name="Lopes M.R."/>
            <person name="Hittinger C.T."/>
            <person name="Goeker M."/>
            <person name="Salamov A.A."/>
            <person name="Wisecaver J.H."/>
            <person name="Long T.M."/>
            <person name="Calvey C.H."/>
            <person name="Aerts A.L."/>
            <person name="Barry K.W."/>
            <person name="Choi C."/>
            <person name="Clum A."/>
            <person name="Coughlan A.Y."/>
            <person name="Deshpande S."/>
            <person name="Douglass A.P."/>
            <person name="Hanson S.J."/>
            <person name="Klenk H.-P."/>
            <person name="LaButti K.M."/>
            <person name="Lapidus A."/>
            <person name="Lindquist E.A."/>
            <person name="Lipzen A.M."/>
            <person name="Meier-Kolthoff J.P."/>
            <person name="Ohm R.A."/>
            <person name="Otillar R.P."/>
            <person name="Pangilinan J.L."/>
            <person name="Peng Y."/>
            <person name="Rokas A."/>
            <person name="Rosa C.A."/>
            <person name="Scheuner C."/>
            <person name="Sibirny A.A."/>
            <person name="Slot J.C."/>
            <person name="Stielow J.B."/>
            <person name="Sun H."/>
            <person name="Kurtzman C.P."/>
            <person name="Blackwell M."/>
            <person name="Grigoriev I.V."/>
            <person name="Jeffries T.W."/>
        </authorList>
    </citation>
    <scope>NUCLEOTIDE SEQUENCE [LARGE SCALE GENOMIC DNA]</scope>
    <source>
        <strain evidence="2 3">NRRL Y-11557</strain>
    </source>
</reference>
<keyword evidence="1" id="KW-0472">Membrane</keyword>
<dbReference type="AlphaFoldDB" id="A0A1E3QC35"/>
<evidence type="ECO:0000313" key="3">
    <source>
        <dbReference type="Proteomes" id="UP000094385"/>
    </source>
</evidence>
<sequence>MPSDDEIYRKTSLCDVGLLLASSSESATINNVRNSALILSIGISARKKYRVVSCGAHVLYLARVALALWVYYI</sequence>
<dbReference type="Proteomes" id="UP000094385">
    <property type="component" value="Unassembled WGS sequence"/>
</dbReference>
<evidence type="ECO:0000256" key="1">
    <source>
        <dbReference type="SAM" id="Phobius"/>
    </source>
</evidence>
<name>A0A1E3QC35_LIPST</name>
<organism evidence="2 3">
    <name type="scientific">Lipomyces starkeyi NRRL Y-11557</name>
    <dbReference type="NCBI Taxonomy" id="675824"/>
    <lineage>
        <taxon>Eukaryota</taxon>
        <taxon>Fungi</taxon>
        <taxon>Dikarya</taxon>
        <taxon>Ascomycota</taxon>
        <taxon>Saccharomycotina</taxon>
        <taxon>Lipomycetes</taxon>
        <taxon>Lipomycetales</taxon>
        <taxon>Lipomycetaceae</taxon>
        <taxon>Lipomyces</taxon>
    </lineage>
</organism>
<dbReference type="EMBL" id="KV454291">
    <property type="protein sequence ID" value="ODQ75263.1"/>
    <property type="molecule type" value="Genomic_DNA"/>
</dbReference>
<gene>
    <name evidence="2" type="ORF">LIPSTDRAFT_242194</name>
</gene>
<keyword evidence="3" id="KW-1185">Reference proteome</keyword>
<accession>A0A1E3QC35</accession>
<keyword evidence="1" id="KW-0812">Transmembrane</keyword>
<keyword evidence="1" id="KW-1133">Transmembrane helix</keyword>
<protein>
    <submittedName>
        <fullName evidence="2">Uncharacterized protein</fullName>
    </submittedName>
</protein>
<feature type="transmembrane region" description="Helical" evidence="1">
    <location>
        <begin position="51"/>
        <end position="72"/>
    </location>
</feature>
<evidence type="ECO:0000313" key="2">
    <source>
        <dbReference type="EMBL" id="ODQ75263.1"/>
    </source>
</evidence>
<proteinExistence type="predicted"/>